<dbReference type="SUPFAM" id="SSF161098">
    <property type="entry name" value="MetI-like"/>
    <property type="match status" value="1"/>
</dbReference>
<evidence type="ECO:0000256" key="7">
    <source>
        <dbReference type="RuleBase" id="RU363032"/>
    </source>
</evidence>
<evidence type="ECO:0000256" key="3">
    <source>
        <dbReference type="ARBA" id="ARBA00022475"/>
    </source>
</evidence>
<dbReference type="Gene3D" id="1.10.3720.10">
    <property type="entry name" value="MetI-like"/>
    <property type="match status" value="1"/>
</dbReference>
<dbReference type="GO" id="GO:0005886">
    <property type="term" value="C:plasma membrane"/>
    <property type="evidence" value="ECO:0007669"/>
    <property type="project" value="UniProtKB-SubCell"/>
</dbReference>
<organism evidence="9 10">
    <name type="scientific">Reinekea blandensis MED297</name>
    <dbReference type="NCBI Taxonomy" id="314283"/>
    <lineage>
        <taxon>Bacteria</taxon>
        <taxon>Pseudomonadati</taxon>
        <taxon>Pseudomonadota</taxon>
        <taxon>Gammaproteobacteria</taxon>
        <taxon>Oceanospirillales</taxon>
        <taxon>Saccharospirillaceae</taxon>
        <taxon>Reinekea</taxon>
    </lineage>
</organism>
<accession>A4BFC4</accession>
<sequence length="293" mass="32819">MSTAQIKRTDWSGFLFILPYLVIFITMIVIPLFWGINLSFQKADLFGPGEFVGFENYARLFNNKIFLQTVGNTFYFVLLTVPVLVVIGLGLALALNKEAPLQNVLRGIFFSSTILSVTVVTLIWRIIFIPNDGLMANIFTQFGWEPIAFLSDPDWSLISVAIATIWWCLGLPMMLFVAALQQIPKDLYEAASIDGANKMQSFLFITLPSLYKTIVLVTIIQIVMQFQLFGQALLMTQGGPNNTSRSIVMFIYDAGFRRWDIGSAAAASQILFLLILIAAMAQFIVTRKKGEQI</sequence>
<dbReference type="PROSITE" id="PS50928">
    <property type="entry name" value="ABC_TM1"/>
    <property type="match status" value="1"/>
</dbReference>
<dbReference type="STRING" id="314283.MED297_07138"/>
<dbReference type="InterPro" id="IPR035906">
    <property type="entry name" value="MetI-like_sf"/>
</dbReference>
<feature type="domain" description="ABC transmembrane type-1" evidence="8">
    <location>
        <begin position="70"/>
        <end position="282"/>
    </location>
</feature>
<evidence type="ECO:0000313" key="9">
    <source>
        <dbReference type="EMBL" id="EAR09237.1"/>
    </source>
</evidence>
<keyword evidence="6 7" id="KW-0472">Membrane</keyword>
<keyword evidence="4 7" id="KW-0812">Transmembrane</keyword>
<feature type="transmembrane region" description="Helical" evidence="7">
    <location>
        <begin position="266"/>
        <end position="285"/>
    </location>
</feature>
<dbReference type="HOGENOM" id="CLU_016047_0_2_6"/>
<evidence type="ECO:0000256" key="1">
    <source>
        <dbReference type="ARBA" id="ARBA00004651"/>
    </source>
</evidence>
<comment type="caution">
    <text evidence="9">The sequence shown here is derived from an EMBL/GenBank/DDBJ whole genome shotgun (WGS) entry which is preliminary data.</text>
</comment>
<comment type="similarity">
    <text evidence="7">Belongs to the binding-protein-dependent transport system permease family.</text>
</comment>
<feature type="transmembrane region" description="Helical" evidence="7">
    <location>
        <begin position="12"/>
        <end position="36"/>
    </location>
</feature>
<comment type="subcellular location">
    <subcellularLocation>
        <location evidence="1 7">Cell membrane</location>
        <topology evidence="1 7">Multi-pass membrane protein</topology>
    </subcellularLocation>
</comment>
<feature type="transmembrane region" description="Helical" evidence="7">
    <location>
        <begin position="74"/>
        <end position="95"/>
    </location>
</feature>
<dbReference type="PANTHER" id="PTHR30193:SF37">
    <property type="entry name" value="INNER MEMBRANE ABC TRANSPORTER PERMEASE PROTEIN YCJO"/>
    <property type="match status" value="1"/>
</dbReference>
<evidence type="ECO:0000256" key="4">
    <source>
        <dbReference type="ARBA" id="ARBA00022692"/>
    </source>
</evidence>
<dbReference type="OrthoDB" id="9805108at2"/>
<evidence type="ECO:0000256" key="6">
    <source>
        <dbReference type="ARBA" id="ARBA00023136"/>
    </source>
</evidence>
<gene>
    <name evidence="9" type="ORF">MED297_07138</name>
</gene>
<proteinExistence type="inferred from homology"/>
<keyword evidence="3" id="KW-1003">Cell membrane</keyword>
<name>A4BFC4_9GAMM</name>
<dbReference type="PANTHER" id="PTHR30193">
    <property type="entry name" value="ABC TRANSPORTER PERMEASE PROTEIN"/>
    <property type="match status" value="1"/>
</dbReference>
<feature type="transmembrane region" description="Helical" evidence="7">
    <location>
        <begin position="201"/>
        <end position="224"/>
    </location>
</feature>
<dbReference type="Pfam" id="PF00528">
    <property type="entry name" value="BPD_transp_1"/>
    <property type="match status" value="1"/>
</dbReference>
<feature type="transmembrane region" description="Helical" evidence="7">
    <location>
        <begin position="107"/>
        <end position="127"/>
    </location>
</feature>
<evidence type="ECO:0000259" key="8">
    <source>
        <dbReference type="PROSITE" id="PS50928"/>
    </source>
</evidence>
<dbReference type="GO" id="GO:0055085">
    <property type="term" value="P:transmembrane transport"/>
    <property type="evidence" value="ECO:0007669"/>
    <property type="project" value="InterPro"/>
</dbReference>
<keyword evidence="10" id="KW-1185">Reference proteome</keyword>
<dbReference type="RefSeq" id="WP_008045345.1">
    <property type="nucleotide sequence ID" value="NZ_CH724152.1"/>
</dbReference>
<protein>
    <submittedName>
        <fullName evidence="9">Sugar ABC transporter, permease protein</fullName>
    </submittedName>
</protein>
<dbReference type="EMBL" id="AAOE01000012">
    <property type="protein sequence ID" value="EAR09237.1"/>
    <property type="molecule type" value="Genomic_DNA"/>
</dbReference>
<reference evidence="9 10" key="1">
    <citation type="submission" date="2006-02" db="EMBL/GenBank/DDBJ databases">
        <authorList>
            <person name="Pinhassi J."/>
            <person name="Pedros-Alio C."/>
            <person name="Ferriera S."/>
            <person name="Johnson J."/>
            <person name="Kravitz S."/>
            <person name="Halpern A."/>
            <person name="Remington K."/>
            <person name="Beeson K."/>
            <person name="Tran B."/>
            <person name="Rogers Y.-H."/>
            <person name="Friedman R."/>
            <person name="Venter J.C."/>
        </authorList>
    </citation>
    <scope>NUCLEOTIDE SEQUENCE [LARGE SCALE GENOMIC DNA]</scope>
    <source>
        <strain evidence="9 10">MED297</strain>
    </source>
</reference>
<dbReference type="CDD" id="cd06261">
    <property type="entry name" value="TM_PBP2"/>
    <property type="match status" value="1"/>
</dbReference>
<keyword evidence="2 7" id="KW-0813">Transport</keyword>
<dbReference type="InterPro" id="IPR051393">
    <property type="entry name" value="ABC_transporter_permease"/>
</dbReference>
<keyword evidence="5 7" id="KW-1133">Transmembrane helix</keyword>
<feature type="transmembrane region" description="Helical" evidence="7">
    <location>
        <begin position="155"/>
        <end position="180"/>
    </location>
</feature>
<evidence type="ECO:0000256" key="5">
    <source>
        <dbReference type="ARBA" id="ARBA00022989"/>
    </source>
</evidence>
<evidence type="ECO:0000256" key="2">
    <source>
        <dbReference type="ARBA" id="ARBA00022448"/>
    </source>
</evidence>
<dbReference type="InterPro" id="IPR000515">
    <property type="entry name" value="MetI-like"/>
</dbReference>
<evidence type="ECO:0000313" key="10">
    <source>
        <dbReference type="Proteomes" id="UP000005953"/>
    </source>
</evidence>
<dbReference type="AlphaFoldDB" id="A4BFC4"/>
<dbReference type="Proteomes" id="UP000005953">
    <property type="component" value="Unassembled WGS sequence"/>
</dbReference>